<evidence type="ECO:0000313" key="2">
    <source>
        <dbReference type="EMBL" id="QAY63498.1"/>
    </source>
</evidence>
<gene>
    <name evidence="2" type="ORF">ET495_09800</name>
</gene>
<name>A0A4P6EZJ9_9MICO</name>
<dbReference type="EMBL" id="CP035495">
    <property type="protein sequence ID" value="QAY63498.1"/>
    <property type="molecule type" value="Genomic_DNA"/>
</dbReference>
<accession>A0A4P6EZJ9</accession>
<dbReference type="OrthoDB" id="4829220at2"/>
<keyword evidence="1" id="KW-0812">Transmembrane</keyword>
<proteinExistence type="predicted"/>
<keyword evidence="1" id="KW-1133">Transmembrane helix</keyword>
<dbReference type="RefSeq" id="WP_129204614.1">
    <property type="nucleotide sequence ID" value="NZ_CP035495.1"/>
</dbReference>
<sequence>MTRTFLTAKARLQAALAGRERGASTIEYFGVIVVAVILIVALIGAFTTFDLGGKVSTELAKIQSGS</sequence>
<dbReference type="Proteomes" id="UP000291758">
    <property type="component" value="Chromosome"/>
</dbReference>
<evidence type="ECO:0000256" key="1">
    <source>
        <dbReference type="SAM" id="Phobius"/>
    </source>
</evidence>
<reference evidence="2 3" key="1">
    <citation type="submission" date="2019-01" db="EMBL/GenBank/DDBJ databases">
        <title>Genome sequencing of strain 2JSPR-7.</title>
        <authorList>
            <person name="Heo J."/>
            <person name="Kim S.-J."/>
            <person name="Kim J.-S."/>
            <person name="Hong S.-B."/>
            <person name="Kwon S.-W."/>
        </authorList>
    </citation>
    <scope>NUCLEOTIDE SEQUENCE [LARGE SCALE GENOMIC DNA]</scope>
    <source>
        <strain evidence="2 3">2JSPR-7</strain>
    </source>
</reference>
<dbReference type="AlphaFoldDB" id="A0A4P6EZJ9"/>
<feature type="transmembrane region" description="Helical" evidence="1">
    <location>
        <begin position="28"/>
        <end position="49"/>
    </location>
</feature>
<protein>
    <submittedName>
        <fullName evidence="2">Uncharacterized protein</fullName>
    </submittedName>
</protein>
<dbReference type="KEGG" id="xyl:ET495_09800"/>
<evidence type="ECO:0000313" key="3">
    <source>
        <dbReference type="Proteomes" id="UP000291758"/>
    </source>
</evidence>
<keyword evidence="3" id="KW-1185">Reference proteome</keyword>
<keyword evidence="1" id="KW-0472">Membrane</keyword>
<organism evidence="2 3">
    <name type="scientific">Xylanimonas allomyrinae</name>
    <dbReference type="NCBI Taxonomy" id="2509459"/>
    <lineage>
        <taxon>Bacteria</taxon>
        <taxon>Bacillati</taxon>
        <taxon>Actinomycetota</taxon>
        <taxon>Actinomycetes</taxon>
        <taxon>Micrococcales</taxon>
        <taxon>Promicromonosporaceae</taxon>
        <taxon>Xylanimonas</taxon>
    </lineage>
</organism>